<gene>
    <name evidence="3" type="ORF">JM658_14830</name>
</gene>
<dbReference type="Pfam" id="PF03793">
    <property type="entry name" value="PASTA"/>
    <property type="match status" value="1"/>
</dbReference>
<sequence length="189" mass="21217">MNFIKFITSKAFLKQIGFAILAVIVLVIVILQYLKITTNHGEFVLVPDLSKKSLREVEEIVDNASLNYVVLDSTNYNPDYPRFSVIEQDPQANHQVKEGRKIYLTINPSGYRKVSVPNVIQVTKRNAESMLKAVGLSVGKVSYINEIGKDMVYYVRYEGENILPGHQLPKTTEVELVCGNGNNAKVVVE</sequence>
<evidence type="ECO:0000313" key="3">
    <source>
        <dbReference type="EMBL" id="MCF8716105.1"/>
    </source>
</evidence>
<keyword evidence="4" id="KW-1185">Reference proteome</keyword>
<keyword evidence="1" id="KW-1133">Transmembrane helix</keyword>
<keyword evidence="1" id="KW-0812">Transmembrane</keyword>
<proteinExistence type="predicted"/>
<evidence type="ECO:0000259" key="2">
    <source>
        <dbReference type="PROSITE" id="PS51178"/>
    </source>
</evidence>
<reference evidence="3 4" key="1">
    <citation type="submission" date="2021-01" db="EMBL/GenBank/DDBJ databases">
        <title>Genome sequencing of Joostella atrarenae M1-2 (= KCTC 23194).</title>
        <authorList>
            <person name="Zakaria M.R."/>
            <person name="Lam M.Q."/>
            <person name="Chong C.S."/>
        </authorList>
    </citation>
    <scope>NUCLEOTIDE SEQUENCE [LARGE SCALE GENOMIC DNA]</scope>
    <source>
        <strain evidence="3 4">M1-2</strain>
    </source>
</reference>
<name>A0ABS9J6U3_9FLAO</name>
<dbReference type="Gene3D" id="3.30.10.20">
    <property type="match status" value="2"/>
</dbReference>
<organism evidence="3 4">
    <name type="scientific">Joostella atrarenae</name>
    <dbReference type="NCBI Taxonomy" id="679257"/>
    <lineage>
        <taxon>Bacteria</taxon>
        <taxon>Pseudomonadati</taxon>
        <taxon>Bacteroidota</taxon>
        <taxon>Flavobacteriia</taxon>
        <taxon>Flavobacteriales</taxon>
        <taxon>Flavobacteriaceae</taxon>
        <taxon>Joostella</taxon>
    </lineage>
</organism>
<dbReference type="PROSITE" id="PS51178">
    <property type="entry name" value="PASTA"/>
    <property type="match status" value="1"/>
</dbReference>
<accession>A0ABS9J6U3</accession>
<protein>
    <submittedName>
        <fullName evidence="3">PASTA domain-containing protein</fullName>
    </submittedName>
</protein>
<dbReference type="CDD" id="cd06577">
    <property type="entry name" value="PASTA_pknB"/>
    <property type="match status" value="1"/>
</dbReference>
<dbReference type="InterPro" id="IPR005543">
    <property type="entry name" value="PASTA_dom"/>
</dbReference>
<comment type="caution">
    <text evidence="3">The sequence shown here is derived from an EMBL/GenBank/DDBJ whole genome shotgun (WGS) entry which is preliminary data.</text>
</comment>
<dbReference type="SMART" id="SM00740">
    <property type="entry name" value="PASTA"/>
    <property type="match status" value="2"/>
</dbReference>
<evidence type="ECO:0000256" key="1">
    <source>
        <dbReference type="SAM" id="Phobius"/>
    </source>
</evidence>
<dbReference type="RefSeq" id="WP_236960068.1">
    <property type="nucleotide sequence ID" value="NZ_JAETXX010000012.1"/>
</dbReference>
<dbReference type="SUPFAM" id="SSF54184">
    <property type="entry name" value="Penicillin-binding protein 2x (pbp-2x), c-terminal domain"/>
    <property type="match status" value="1"/>
</dbReference>
<feature type="domain" description="PASTA" evidence="2">
    <location>
        <begin position="41"/>
        <end position="108"/>
    </location>
</feature>
<evidence type="ECO:0000313" key="4">
    <source>
        <dbReference type="Proteomes" id="UP000829517"/>
    </source>
</evidence>
<dbReference type="Proteomes" id="UP000829517">
    <property type="component" value="Unassembled WGS sequence"/>
</dbReference>
<feature type="transmembrane region" description="Helical" evidence="1">
    <location>
        <begin position="12"/>
        <end position="34"/>
    </location>
</feature>
<dbReference type="EMBL" id="JAETXX010000012">
    <property type="protein sequence ID" value="MCF8716105.1"/>
    <property type="molecule type" value="Genomic_DNA"/>
</dbReference>
<keyword evidence="1" id="KW-0472">Membrane</keyword>